<name>A0AAW6CT58_FLAPL</name>
<keyword evidence="1" id="KW-0732">Signal</keyword>
<gene>
    <name evidence="2" type="ORF">PNE06_23905</name>
</gene>
<organism evidence="2 3">
    <name type="scientific">Flavonifractor plautii</name>
    <name type="common">Fusobacterium plautii</name>
    <dbReference type="NCBI Taxonomy" id="292800"/>
    <lineage>
        <taxon>Bacteria</taxon>
        <taxon>Bacillati</taxon>
        <taxon>Bacillota</taxon>
        <taxon>Clostridia</taxon>
        <taxon>Eubacteriales</taxon>
        <taxon>Oscillospiraceae</taxon>
        <taxon>Flavonifractor</taxon>
    </lineage>
</organism>
<dbReference type="GO" id="GO:0005737">
    <property type="term" value="C:cytoplasm"/>
    <property type="evidence" value="ECO:0007669"/>
    <property type="project" value="TreeGrafter"/>
</dbReference>
<evidence type="ECO:0000313" key="2">
    <source>
        <dbReference type="EMBL" id="MDB7936137.1"/>
    </source>
</evidence>
<dbReference type="Proteomes" id="UP001211173">
    <property type="component" value="Unassembled WGS sequence"/>
</dbReference>
<dbReference type="AlphaFoldDB" id="A0AAW6CT58"/>
<evidence type="ECO:0008006" key="4">
    <source>
        <dbReference type="Google" id="ProtNLM"/>
    </source>
</evidence>
<dbReference type="PROSITE" id="PS50012">
    <property type="entry name" value="RCC1_3"/>
    <property type="match status" value="1"/>
</dbReference>
<dbReference type="Gene3D" id="2.130.10.30">
    <property type="entry name" value="Regulator of chromosome condensation 1/beta-lactamase-inhibitor protein II"/>
    <property type="match status" value="2"/>
</dbReference>
<dbReference type="Pfam" id="PF00415">
    <property type="entry name" value="RCC1"/>
    <property type="match status" value="1"/>
</dbReference>
<proteinExistence type="predicted"/>
<dbReference type="RefSeq" id="WP_191232545.1">
    <property type="nucleotide sequence ID" value="NZ_JADMVZ010000055.1"/>
</dbReference>
<dbReference type="GO" id="GO:0005085">
    <property type="term" value="F:guanyl-nucleotide exchange factor activity"/>
    <property type="evidence" value="ECO:0007669"/>
    <property type="project" value="TreeGrafter"/>
</dbReference>
<comment type="caution">
    <text evidence="2">The sequence shown here is derived from an EMBL/GenBank/DDBJ whole genome shotgun (WGS) entry which is preliminary data.</text>
</comment>
<reference evidence="2" key="1">
    <citation type="submission" date="2023-01" db="EMBL/GenBank/DDBJ databases">
        <title>Human gut microbiome strain richness.</title>
        <authorList>
            <person name="Chen-Liaw A."/>
        </authorList>
    </citation>
    <scope>NUCLEOTIDE SEQUENCE</scope>
    <source>
        <strain evidence="2">1001287st1_F4_1001285I_161205</strain>
    </source>
</reference>
<dbReference type="SUPFAM" id="SSF50985">
    <property type="entry name" value="RCC1/BLIP-II"/>
    <property type="match status" value="2"/>
</dbReference>
<dbReference type="InterPro" id="IPR000408">
    <property type="entry name" value="Reg_chr_condens"/>
</dbReference>
<feature type="signal peptide" evidence="1">
    <location>
        <begin position="1"/>
        <end position="28"/>
    </location>
</feature>
<dbReference type="InterPro" id="IPR009091">
    <property type="entry name" value="RCC1/BLIP-II"/>
</dbReference>
<dbReference type="PANTHER" id="PTHR45982">
    <property type="entry name" value="REGULATOR OF CHROMOSOME CONDENSATION"/>
    <property type="match status" value="1"/>
</dbReference>
<feature type="chain" id="PRO_5043902352" description="Cell cycle control protein" evidence="1">
    <location>
        <begin position="29"/>
        <end position="635"/>
    </location>
</feature>
<dbReference type="PANTHER" id="PTHR45982:SF1">
    <property type="entry name" value="REGULATOR OF CHROMOSOME CONDENSATION"/>
    <property type="match status" value="1"/>
</dbReference>
<sequence>MKRFVSSKRFEAAAVAGALFLSLASGCAAEAPQQSPDKSSSLSLPISPELSLIAGSGGDWYTIEDGNLAAWGELHGGTDYSQHVTLFQGAQSVWGYRFGQMVLDENGELWTTGASGYDEPRTRDGWEYVLSDVVTASGNVWNGAAVCSDGSLWTWGKNDQGQLGNGELSEDGTNYPPQHIMDGVRLIRLGSYAVTTGGELYGIGLWGGCTEPKLLCRNVADVAEADLNRIQILTQEGELYLAEVPDQAGQPIQLPDTPDVYDVSEVFDWGYRSGDGTCFLWNNDATEALRIELEVARIASNLDGFLVLTEDGDYVSVKMTDNRLALTPLLAAESAETPEPPPDGALSVAQVPVSGLADCFVIREDGTLVKLERDGGETELLPGMAAVYAGQWATYAIDRQGTLWGKTGESGCWLPGAYHGSYVPDFVPLMEGVSSITQYSETFVMVKRDGTLWAWGDPLGEESWREPVQIADQVLSTACEVVPGGLFVKEDHTLWEWQPVQREDGTHDISQRQIMEGVRNVCWGPGNSFLVQKEDGAVWRYGTELAEGTGTPVLEDVRSLKGRFLLQNDGTLWEVAESPDGADDYELRRLAEYVSSVEWMYGWNCLLYTDRDGVLWIMEPDGSQKEIAERIWVPT</sequence>
<dbReference type="EMBL" id="JAQLWV010000074">
    <property type="protein sequence ID" value="MDB7936137.1"/>
    <property type="molecule type" value="Genomic_DNA"/>
</dbReference>
<evidence type="ECO:0000313" key="3">
    <source>
        <dbReference type="Proteomes" id="UP001211173"/>
    </source>
</evidence>
<dbReference type="InterPro" id="IPR051553">
    <property type="entry name" value="Ran_GTPase-activating"/>
</dbReference>
<dbReference type="PROSITE" id="PS51257">
    <property type="entry name" value="PROKAR_LIPOPROTEIN"/>
    <property type="match status" value="1"/>
</dbReference>
<accession>A0AAW6CT58</accession>
<evidence type="ECO:0000256" key="1">
    <source>
        <dbReference type="SAM" id="SignalP"/>
    </source>
</evidence>
<protein>
    <recommendedName>
        <fullName evidence="4">Cell cycle control protein</fullName>
    </recommendedName>
</protein>